<protein>
    <submittedName>
        <fullName evidence="2">Uncharacterized protein</fullName>
    </submittedName>
</protein>
<dbReference type="EMBL" id="VSSQ01033898">
    <property type="protein sequence ID" value="MPM85652.1"/>
    <property type="molecule type" value="Genomic_DNA"/>
</dbReference>
<proteinExistence type="predicted"/>
<evidence type="ECO:0000256" key="1">
    <source>
        <dbReference type="SAM" id="MobiDB-lite"/>
    </source>
</evidence>
<sequence length="126" mass="13015">MLQVGADDMVAGAEEAGDGHVQRLGRVSGKDHVFRSGAAEEPGKLLPGLENNAGGAEGTLMGAAGAVAHAAHGGYHRVDHCRGLLQGGSRVIQINHGLITFEAPVSFSTITYILVTPPTFSFSVRP</sequence>
<reference evidence="2" key="1">
    <citation type="submission" date="2019-08" db="EMBL/GenBank/DDBJ databases">
        <authorList>
            <person name="Kucharzyk K."/>
            <person name="Murdoch R.W."/>
            <person name="Higgins S."/>
            <person name="Loffler F."/>
        </authorList>
    </citation>
    <scope>NUCLEOTIDE SEQUENCE</scope>
</reference>
<organism evidence="2">
    <name type="scientific">bioreactor metagenome</name>
    <dbReference type="NCBI Taxonomy" id="1076179"/>
    <lineage>
        <taxon>unclassified sequences</taxon>
        <taxon>metagenomes</taxon>
        <taxon>ecological metagenomes</taxon>
    </lineage>
</organism>
<evidence type="ECO:0000313" key="2">
    <source>
        <dbReference type="EMBL" id="MPM85652.1"/>
    </source>
</evidence>
<dbReference type="AlphaFoldDB" id="A0A645DAM4"/>
<gene>
    <name evidence="2" type="ORF">SDC9_132733</name>
</gene>
<accession>A0A645DAM4</accession>
<comment type="caution">
    <text evidence="2">The sequence shown here is derived from an EMBL/GenBank/DDBJ whole genome shotgun (WGS) entry which is preliminary data.</text>
</comment>
<name>A0A645DAM4_9ZZZZ</name>
<feature type="region of interest" description="Disordered" evidence="1">
    <location>
        <begin position="32"/>
        <end position="51"/>
    </location>
</feature>